<evidence type="ECO:0000313" key="1">
    <source>
        <dbReference type="EMBL" id="QFI71334.1"/>
    </source>
</evidence>
<organism evidence="1 2">
    <name type="scientific">Bradyrhizobium betae</name>
    <dbReference type="NCBI Taxonomy" id="244734"/>
    <lineage>
        <taxon>Bacteria</taxon>
        <taxon>Pseudomonadati</taxon>
        <taxon>Pseudomonadota</taxon>
        <taxon>Alphaproteobacteria</taxon>
        <taxon>Hyphomicrobiales</taxon>
        <taxon>Nitrobacteraceae</taxon>
        <taxon>Bradyrhizobium</taxon>
    </lineage>
</organism>
<dbReference type="RefSeq" id="WP_151642241.1">
    <property type="nucleotide sequence ID" value="NZ_CP044543.1"/>
</dbReference>
<dbReference type="Proteomes" id="UP000325641">
    <property type="component" value="Chromosome"/>
</dbReference>
<accession>A0A5P6NZW5</accession>
<proteinExistence type="predicted"/>
<sequence length="107" mass="12306">MCSRSLSQRRSNAAIVSIRRVLETSNGGWCVPSQDDVCQPRRTDRPDPPEQKLARDEIDAARRQLKIHLEKLIAIVRERYIEVDIDKTNLVFAKAYASILESVRKDE</sequence>
<dbReference type="AlphaFoldDB" id="A0A5P6NZW5"/>
<name>A0A5P6NZW5_9BRAD</name>
<gene>
    <name evidence="1" type="ORF">F8237_02465</name>
</gene>
<protein>
    <submittedName>
        <fullName evidence="1">Uncharacterized protein</fullName>
    </submittedName>
</protein>
<dbReference type="EMBL" id="CP044543">
    <property type="protein sequence ID" value="QFI71334.1"/>
    <property type="molecule type" value="Genomic_DNA"/>
</dbReference>
<reference evidence="2" key="1">
    <citation type="submission" date="2019-10" db="EMBL/GenBank/DDBJ databases">
        <title>Complete Genome Sequence of Bradyrhizobium betae type strain PL7HG1T.</title>
        <authorList>
            <person name="Bromfield E.S.P."/>
            <person name="Cloutier S."/>
        </authorList>
    </citation>
    <scope>NUCLEOTIDE SEQUENCE [LARGE SCALE GENOMIC DNA]</scope>
    <source>
        <strain evidence="2">PL7HG1</strain>
    </source>
</reference>
<dbReference type="KEGG" id="bbet:F8237_02465"/>
<evidence type="ECO:0000313" key="2">
    <source>
        <dbReference type="Proteomes" id="UP000325641"/>
    </source>
</evidence>